<keyword evidence="3" id="KW-1185">Reference proteome</keyword>
<evidence type="ECO:0000313" key="2">
    <source>
        <dbReference type="EMBL" id="TQD79030.1"/>
    </source>
</evidence>
<dbReference type="SMART" id="SM01205">
    <property type="entry name" value="FKS1_dom1"/>
    <property type="match status" value="1"/>
</dbReference>
<accession>A0A540KXS9</accession>
<gene>
    <name evidence="2" type="ORF">C1H46_035416</name>
</gene>
<name>A0A540KXS9_MALBA</name>
<dbReference type="GO" id="GO:0046527">
    <property type="term" value="F:glucosyltransferase activity"/>
    <property type="evidence" value="ECO:0007669"/>
    <property type="project" value="TreeGrafter"/>
</dbReference>
<dbReference type="Pfam" id="PF14288">
    <property type="entry name" value="FKS1_dom1"/>
    <property type="match status" value="1"/>
</dbReference>
<dbReference type="STRING" id="106549.A0A540KXS9"/>
<dbReference type="EMBL" id="VIEB01000878">
    <property type="protein sequence ID" value="TQD79030.1"/>
    <property type="molecule type" value="Genomic_DNA"/>
</dbReference>
<evidence type="ECO:0000259" key="1">
    <source>
        <dbReference type="SMART" id="SM01205"/>
    </source>
</evidence>
<comment type="caution">
    <text evidence="2">The sequence shown here is derived from an EMBL/GenBank/DDBJ whole genome shotgun (WGS) entry which is preliminary data.</text>
</comment>
<protein>
    <recommendedName>
        <fullName evidence="1">1,3-beta-glucan synthase component FKS1-like domain-containing protein</fullName>
    </recommendedName>
</protein>
<reference evidence="2 3" key="1">
    <citation type="journal article" date="2019" name="G3 (Bethesda)">
        <title>Sequencing of a Wild Apple (Malus baccata) Genome Unravels the Differences Between Cultivated and Wild Apple Species Regarding Disease Resistance and Cold Tolerance.</title>
        <authorList>
            <person name="Chen X."/>
        </authorList>
    </citation>
    <scope>NUCLEOTIDE SEQUENCE [LARGE SCALE GENOMIC DNA]</scope>
    <source>
        <strain evidence="3">cv. Shandingzi</strain>
        <tissue evidence="2">Leaves</tissue>
    </source>
</reference>
<organism evidence="2 3">
    <name type="scientific">Malus baccata</name>
    <name type="common">Siberian crab apple</name>
    <name type="synonym">Pyrus baccata</name>
    <dbReference type="NCBI Taxonomy" id="106549"/>
    <lineage>
        <taxon>Eukaryota</taxon>
        <taxon>Viridiplantae</taxon>
        <taxon>Streptophyta</taxon>
        <taxon>Embryophyta</taxon>
        <taxon>Tracheophyta</taxon>
        <taxon>Spermatophyta</taxon>
        <taxon>Magnoliopsida</taxon>
        <taxon>eudicotyledons</taxon>
        <taxon>Gunneridae</taxon>
        <taxon>Pentapetalae</taxon>
        <taxon>rosids</taxon>
        <taxon>fabids</taxon>
        <taxon>Rosales</taxon>
        <taxon>Rosaceae</taxon>
        <taxon>Amygdaloideae</taxon>
        <taxon>Maleae</taxon>
        <taxon>Malus</taxon>
    </lineage>
</organism>
<dbReference type="AlphaFoldDB" id="A0A540KXS9"/>
<evidence type="ECO:0000313" key="3">
    <source>
        <dbReference type="Proteomes" id="UP000315295"/>
    </source>
</evidence>
<feature type="domain" description="1,3-beta-glucan synthase component FKS1-like" evidence="1">
    <location>
        <begin position="139"/>
        <end position="252"/>
    </location>
</feature>
<dbReference type="InterPro" id="IPR026899">
    <property type="entry name" value="FKS1-like_dom1"/>
</dbReference>
<sequence>MASWRTLVEVMKALRKDANPNGVGKLIKEEVRIAIFALRYTNQFPRLPANFETSGQRDADMYDLLECVFGFQKDNVRNQRVNVVLTFVNAQSRLGKPIKRIDEKAMNEVFLKVLDSYIEWCRHLRISTLWNSFEALGRDRKLILVSLYFLIWGEAANFRFLTKYVCYILHHMARELDAMLDHGEAYPAASCRTERGSVSFLEQIVLPIYEPLDVMARELDAMLDHGEAYPAASCRTERGSVSFLEQIVLPIYEPLDVVS</sequence>
<dbReference type="PANTHER" id="PTHR12741">
    <property type="entry name" value="LYST-INTERACTING PROTEIN LIP5 DOPAMINE RESPONSIVE PROTEIN DRG-1"/>
    <property type="match status" value="1"/>
</dbReference>
<dbReference type="Proteomes" id="UP000315295">
    <property type="component" value="Unassembled WGS sequence"/>
</dbReference>
<proteinExistence type="predicted"/>
<dbReference type="PANTHER" id="PTHR12741:SF67">
    <property type="entry name" value="CALLOSE SYNTHASE 10"/>
    <property type="match status" value="1"/>
</dbReference>
<dbReference type="GO" id="GO:0005886">
    <property type="term" value="C:plasma membrane"/>
    <property type="evidence" value="ECO:0007669"/>
    <property type="project" value="TreeGrafter"/>
</dbReference>